<feature type="signal peptide" evidence="1">
    <location>
        <begin position="1"/>
        <end position="20"/>
    </location>
</feature>
<organism evidence="3 4">
    <name type="scientific">Chitinophaga tropicalis</name>
    <dbReference type="NCBI Taxonomy" id="2683588"/>
    <lineage>
        <taxon>Bacteria</taxon>
        <taxon>Pseudomonadati</taxon>
        <taxon>Bacteroidota</taxon>
        <taxon>Chitinophagia</taxon>
        <taxon>Chitinophagales</taxon>
        <taxon>Chitinophagaceae</taxon>
        <taxon>Chitinophaga</taxon>
    </lineage>
</organism>
<sequence>MTKKIILSLAALVISLGAMSQVRVGVKGGWNLSSLTVDNDGSVDKDRSLSGYHIGLIADMPLVPRILSFQPGVFYSTKGAKLVSGDEDSQNYTKFTTRPQYIEVPLNFIGKIPVGANTKLFAGIGPYFAFGVAGKNKVYTTIGGVTTTTESDIKWDDDTPFNDGDPNKGLNKYKRFDWGGNLQVGAEFRNVLISAQYGMGFGKINSGSDNSSDDKNKNRVFSISAGYLF</sequence>
<protein>
    <submittedName>
        <fullName evidence="3">Outer membrane beta-barrel protein</fullName>
    </submittedName>
</protein>
<dbReference type="EMBL" id="WRXN01000001">
    <property type="protein sequence ID" value="MVT07241.1"/>
    <property type="molecule type" value="Genomic_DNA"/>
</dbReference>
<comment type="caution">
    <text evidence="3">The sequence shown here is derived from an EMBL/GenBank/DDBJ whole genome shotgun (WGS) entry which is preliminary data.</text>
</comment>
<evidence type="ECO:0000313" key="4">
    <source>
        <dbReference type="Proteomes" id="UP000461730"/>
    </source>
</evidence>
<gene>
    <name evidence="3" type="ORF">GO493_03140</name>
</gene>
<feature type="domain" description="Outer membrane protein beta-barrel" evidence="2">
    <location>
        <begin position="21"/>
        <end position="204"/>
    </location>
</feature>
<dbReference type="AlphaFoldDB" id="A0A7K1TYQ4"/>
<dbReference type="Proteomes" id="UP000461730">
    <property type="component" value="Unassembled WGS sequence"/>
</dbReference>
<evidence type="ECO:0000256" key="1">
    <source>
        <dbReference type="SAM" id="SignalP"/>
    </source>
</evidence>
<name>A0A7K1TYQ4_9BACT</name>
<keyword evidence="1" id="KW-0732">Signal</keyword>
<keyword evidence="4" id="KW-1185">Reference proteome</keyword>
<evidence type="ECO:0000259" key="2">
    <source>
        <dbReference type="Pfam" id="PF13568"/>
    </source>
</evidence>
<accession>A0A7K1TYQ4</accession>
<feature type="chain" id="PRO_5029778118" evidence="1">
    <location>
        <begin position="21"/>
        <end position="229"/>
    </location>
</feature>
<dbReference type="Pfam" id="PF13568">
    <property type="entry name" value="OMP_b-brl_2"/>
    <property type="match status" value="1"/>
</dbReference>
<evidence type="ECO:0000313" key="3">
    <source>
        <dbReference type="EMBL" id="MVT07241.1"/>
    </source>
</evidence>
<reference evidence="3 4" key="1">
    <citation type="submission" date="2019-12" db="EMBL/GenBank/DDBJ databases">
        <title>Chitinophaga sp. strain ysch24 (GDMCC 1.1355), whole genome shotgun sequence.</title>
        <authorList>
            <person name="Zhang X."/>
        </authorList>
    </citation>
    <scope>NUCLEOTIDE SEQUENCE [LARGE SCALE GENOMIC DNA]</scope>
    <source>
        <strain evidence="4">ysch24</strain>
    </source>
</reference>
<dbReference type="RefSeq" id="WP_157304647.1">
    <property type="nucleotide sequence ID" value="NZ_WRXN01000001.1"/>
</dbReference>
<dbReference type="InterPro" id="IPR025665">
    <property type="entry name" value="Beta-barrel_OMP_2"/>
</dbReference>
<proteinExistence type="predicted"/>